<sequence length="130" mass="14705">MRLAEGHLGSWHLLRVLPLTSNHRHLRLEGCHTRGNWTAAEWNQIVFSDESRFNVSSMTIVFVCGDSVVKASIPPFLYNDTPLPQLSHGKIVEVEIGGVTIYRAFGEFRRANSYCHLYGAQGLGQRQAYF</sequence>
<reference evidence="1" key="1">
    <citation type="submission" date="2020-08" db="EMBL/GenBank/DDBJ databases">
        <title>Multicomponent nature underlies the extraordinary mechanical properties of spider dragline silk.</title>
        <authorList>
            <person name="Kono N."/>
            <person name="Nakamura H."/>
            <person name="Mori M."/>
            <person name="Yoshida Y."/>
            <person name="Ohtoshi R."/>
            <person name="Malay A.D."/>
            <person name="Moran D.A.P."/>
            <person name="Tomita M."/>
            <person name="Numata K."/>
            <person name="Arakawa K."/>
        </authorList>
    </citation>
    <scope>NUCLEOTIDE SEQUENCE</scope>
</reference>
<organism evidence="1 2">
    <name type="scientific">Trichonephila clavipes</name>
    <name type="common">Golden silk orbweaver</name>
    <name type="synonym">Nephila clavipes</name>
    <dbReference type="NCBI Taxonomy" id="2585209"/>
    <lineage>
        <taxon>Eukaryota</taxon>
        <taxon>Metazoa</taxon>
        <taxon>Ecdysozoa</taxon>
        <taxon>Arthropoda</taxon>
        <taxon>Chelicerata</taxon>
        <taxon>Arachnida</taxon>
        <taxon>Araneae</taxon>
        <taxon>Araneomorphae</taxon>
        <taxon>Entelegynae</taxon>
        <taxon>Araneoidea</taxon>
        <taxon>Nephilidae</taxon>
        <taxon>Trichonephila</taxon>
    </lineage>
</organism>
<evidence type="ECO:0000313" key="2">
    <source>
        <dbReference type="Proteomes" id="UP000887159"/>
    </source>
</evidence>
<name>A0A8X6VLL3_TRICX</name>
<protein>
    <submittedName>
        <fullName evidence="1">HTH_Tnp_Tc3_2 domain-containing protein</fullName>
    </submittedName>
</protein>
<evidence type="ECO:0000313" key="1">
    <source>
        <dbReference type="EMBL" id="GFY10805.1"/>
    </source>
</evidence>
<comment type="caution">
    <text evidence="1">The sequence shown here is derived from an EMBL/GenBank/DDBJ whole genome shotgun (WGS) entry which is preliminary data.</text>
</comment>
<dbReference type="InterPro" id="IPR036397">
    <property type="entry name" value="RNaseH_sf"/>
</dbReference>
<keyword evidence="2" id="KW-1185">Reference proteome</keyword>
<dbReference type="EMBL" id="BMAU01021301">
    <property type="protein sequence ID" value="GFY10805.1"/>
    <property type="molecule type" value="Genomic_DNA"/>
</dbReference>
<dbReference type="GO" id="GO:0003676">
    <property type="term" value="F:nucleic acid binding"/>
    <property type="evidence" value="ECO:0007669"/>
    <property type="project" value="InterPro"/>
</dbReference>
<proteinExistence type="predicted"/>
<dbReference type="AlphaFoldDB" id="A0A8X6VLL3"/>
<dbReference type="Gene3D" id="3.30.420.10">
    <property type="entry name" value="Ribonuclease H-like superfamily/Ribonuclease H"/>
    <property type="match status" value="1"/>
</dbReference>
<gene>
    <name evidence="1" type="primary">NCL1_30010</name>
    <name evidence="1" type="ORF">TNCV_1123271</name>
</gene>
<accession>A0A8X6VLL3</accession>
<dbReference type="Proteomes" id="UP000887159">
    <property type="component" value="Unassembled WGS sequence"/>
</dbReference>